<dbReference type="PANTHER" id="PTHR46847">
    <property type="entry name" value="D-ALLOSE-BINDING PERIPLASMIC PROTEIN-RELATED"/>
    <property type="match status" value="1"/>
</dbReference>
<feature type="signal peptide" evidence="4">
    <location>
        <begin position="1"/>
        <end position="22"/>
    </location>
</feature>
<evidence type="ECO:0000256" key="3">
    <source>
        <dbReference type="ARBA" id="ARBA00022729"/>
    </source>
</evidence>
<dbReference type="EMBL" id="SOEY01000008">
    <property type="protein sequence ID" value="TFB75424.1"/>
    <property type="molecule type" value="Genomic_DNA"/>
</dbReference>
<evidence type="ECO:0000313" key="6">
    <source>
        <dbReference type="EMBL" id="TFB75424.1"/>
    </source>
</evidence>
<protein>
    <submittedName>
        <fullName evidence="6">Sugar ABC transporter substrate-binding protein</fullName>
    </submittedName>
</protein>
<dbReference type="SUPFAM" id="SSF53822">
    <property type="entry name" value="Periplasmic binding protein-like I"/>
    <property type="match status" value="1"/>
</dbReference>
<evidence type="ECO:0000256" key="1">
    <source>
        <dbReference type="ARBA" id="ARBA00004196"/>
    </source>
</evidence>
<name>A0A4R8V205_9MICO</name>
<gene>
    <name evidence="6" type="ORF">E3O06_06280</name>
</gene>
<accession>A0A4R8V205</accession>
<comment type="subcellular location">
    <subcellularLocation>
        <location evidence="1">Cell envelope</location>
    </subcellularLocation>
</comment>
<feature type="domain" description="Periplasmic binding protein" evidence="5">
    <location>
        <begin position="39"/>
        <end position="288"/>
    </location>
</feature>
<organism evidence="6 7">
    <name type="scientific">Cryobacterium glaciale</name>
    <dbReference type="NCBI Taxonomy" id="1259145"/>
    <lineage>
        <taxon>Bacteria</taxon>
        <taxon>Bacillati</taxon>
        <taxon>Actinomycetota</taxon>
        <taxon>Actinomycetes</taxon>
        <taxon>Micrococcales</taxon>
        <taxon>Microbacteriaceae</taxon>
        <taxon>Cryobacterium</taxon>
    </lineage>
</organism>
<keyword evidence="7" id="KW-1185">Reference proteome</keyword>
<dbReference type="AlphaFoldDB" id="A0A4R8V205"/>
<dbReference type="PANTHER" id="PTHR46847:SF1">
    <property type="entry name" value="D-ALLOSE-BINDING PERIPLASMIC PROTEIN-RELATED"/>
    <property type="match status" value="1"/>
</dbReference>
<dbReference type="RefSeq" id="WP_134502111.1">
    <property type="nucleotide sequence ID" value="NZ_SOEY01000008.1"/>
</dbReference>
<proteinExistence type="inferred from homology"/>
<dbReference type="GO" id="GO:0030313">
    <property type="term" value="C:cell envelope"/>
    <property type="evidence" value="ECO:0007669"/>
    <property type="project" value="UniProtKB-SubCell"/>
</dbReference>
<keyword evidence="3 4" id="KW-0732">Signal</keyword>
<dbReference type="InterPro" id="IPR025997">
    <property type="entry name" value="SBP_2_dom"/>
</dbReference>
<dbReference type="CDD" id="cd01536">
    <property type="entry name" value="PBP1_ABC_sugar_binding-like"/>
    <property type="match status" value="1"/>
</dbReference>
<dbReference type="OrthoDB" id="9813037at2"/>
<dbReference type="InterPro" id="IPR028082">
    <property type="entry name" value="Peripla_BP_I"/>
</dbReference>
<dbReference type="GO" id="GO:0030246">
    <property type="term" value="F:carbohydrate binding"/>
    <property type="evidence" value="ECO:0007669"/>
    <property type="project" value="UniProtKB-ARBA"/>
</dbReference>
<evidence type="ECO:0000256" key="2">
    <source>
        <dbReference type="ARBA" id="ARBA00007639"/>
    </source>
</evidence>
<dbReference type="Gene3D" id="3.40.50.2300">
    <property type="match status" value="2"/>
</dbReference>
<comment type="similarity">
    <text evidence="2">Belongs to the bacterial solute-binding protein 2 family.</text>
</comment>
<evidence type="ECO:0000256" key="4">
    <source>
        <dbReference type="SAM" id="SignalP"/>
    </source>
</evidence>
<sequence length="339" mass="35281">MMKKTLLLATSAVLLVSLSSCASSPTDAPAGGDHKFTIGYAGAIQSNPNNKAIEDGIRAKADALGMDLIVTDAQYDTSKQLADVQSLLNRSVDVLIVWPIDPLGIQPAIEQAHDQGIPVIVQDTTEGGPYTSNFQVTNYESAQQAATYIGENVDATANVVQIEGVPTVGVLDARNNGFRDGAKATGLNILASEVNGLDTADGSRPIVDAWKSRFGTDIQAIFAYNDDSALGAASAKSGDFDPIVIGMNGSQEGVDGVKDGRLAATFDFHPVQLGMGLGWAAHELAEGRTIPATVVMDSTLITSANASSWTPIKTLLASKTSVDISTKDGVSTLNVTASK</sequence>
<evidence type="ECO:0000313" key="7">
    <source>
        <dbReference type="Proteomes" id="UP000298173"/>
    </source>
</evidence>
<evidence type="ECO:0000259" key="5">
    <source>
        <dbReference type="Pfam" id="PF13407"/>
    </source>
</evidence>
<feature type="chain" id="PRO_5038559214" evidence="4">
    <location>
        <begin position="23"/>
        <end position="339"/>
    </location>
</feature>
<comment type="caution">
    <text evidence="6">The sequence shown here is derived from an EMBL/GenBank/DDBJ whole genome shotgun (WGS) entry which is preliminary data.</text>
</comment>
<dbReference type="Proteomes" id="UP000298173">
    <property type="component" value="Unassembled WGS sequence"/>
</dbReference>
<dbReference type="PROSITE" id="PS51257">
    <property type="entry name" value="PROKAR_LIPOPROTEIN"/>
    <property type="match status" value="1"/>
</dbReference>
<dbReference type="Pfam" id="PF13407">
    <property type="entry name" value="Peripla_BP_4"/>
    <property type="match status" value="1"/>
</dbReference>
<reference evidence="6 7" key="1">
    <citation type="submission" date="2019-03" db="EMBL/GenBank/DDBJ databases">
        <title>Genomics of glacier-inhabiting Cryobacterium strains.</title>
        <authorList>
            <person name="Liu Q."/>
            <person name="Xin Y.-H."/>
        </authorList>
    </citation>
    <scope>NUCLEOTIDE SEQUENCE [LARGE SCALE GENOMIC DNA]</scope>
    <source>
        <strain evidence="6 7">HLT2-23</strain>
    </source>
</reference>